<comment type="similarity">
    <text evidence="2 4">Belongs to the pseudouridine synthase RluA family.</text>
</comment>
<gene>
    <name evidence="6" type="ORF">BG04_2817</name>
</gene>
<dbReference type="FunFam" id="3.30.2350.10:FF:000005">
    <property type="entry name" value="Pseudouridine synthase"/>
    <property type="match status" value="1"/>
</dbReference>
<evidence type="ECO:0000256" key="4">
    <source>
        <dbReference type="RuleBase" id="RU362028"/>
    </source>
</evidence>
<dbReference type="PANTHER" id="PTHR21600:SF71">
    <property type="entry name" value="PSEUDOURIDINE SYNTHASE"/>
    <property type="match status" value="1"/>
</dbReference>
<dbReference type="PROSITE" id="PS01129">
    <property type="entry name" value="PSI_RLU"/>
    <property type="match status" value="1"/>
</dbReference>
<dbReference type="EC" id="5.4.99.-" evidence="4"/>
<dbReference type="GO" id="GO:0009982">
    <property type="term" value="F:pseudouridine synthase activity"/>
    <property type="evidence" value="ECO:0007669"/>
    <property type="project" value="InterPro"/>
</dbReference>
<dbReference type="AlphaFoldDB" id="A0A0B6AKN0"/>
<feature type="domain" description="Pseudouridine synthase RsuA/RluA-like" evidence="5">
    <location>
        <begin position="91"/>
        <end position="244"/>
    </location>
</feature>
<dbReference type="Gene3D" id="3.30.2350.10">
    <property type="entry name" value="Pseudouridine synthase"/>
    <property type="match status" value="1"/>
</dbReference>
<sequence length="303" mass="35014">MSIHGQWLEDKIAKNDAGQTIEDYLKTKWRIPKKTLHQFRMKKNVLINGEPLPWRNTLKEHDKMSLPFFEAEPNEITPYNVDIEILFEDEHVLIVNKPINLDTHPSSEQDQKTLLNAVAAYFQKIGLKTKPRHVHRLDSDTSGAILFTKHFVASSVFDQLLAERKINRTYIAIVQGIIKKEDGIINEPIGRDRHHATRRRVSRTGQAAKTRYRVLKRNTAKNETLIELSLETGRTHQIRVHMSHIGYPLLGDTLYGGKRLKEQQQALHATKLSFIHPFTRQRVSAVAPLTQQVFSPYSKLFSY</sequence>
<evidence type="ECO:0000313" key="6">
    <source>
        <dbReference type="EMBL" id="AJI21158.1"/>
    </source>
</evidence>
<dbReference type="KEGG" id="bmeg:BG04_2817"/>
<evidence type="ECO:0000259" key="5">
    <source>
        <dbReference type="Pfam" id="PF00849"/>
    </source>
</evidence>
<protein>
    <recommendedName>
        <fullName evidence="4">Pseudouridine synthase</fullName>
        <ecNumber evidence="4">5.4.99.-</ecNumber>
    </recommendedName>
</protein>
<dbReference type="NCBIfam" id="TIGR00005">
    <property type="entry name" value="rluA_subfam"/>
    <property type="match status" value="1"/>
</dbReference>
<keyword evidence="3 4" id="KW-0413">Isomerase</keyword>
<dbReference type="Pfam" id="PF00849">
    <property type="entry name" value="PseudoU_synth_2"/>
    <property type="match status" value="1"/>
</dbReference>
<dbReference type="InterPro" id="IPR006224">
    <property type="entry name" value="PsdUridine_synth_RluA-like_CS"/>
</dbReference>
<name>A0A0B6AKN0_PRIM2</name>
<dbReference type="InterPro" id="IPR006145">
    <property type="entry name" value="PsdUridine_synth_RsuA/RluA"/>
</dbReference>
<comment type="function">
    <text evidence="4">Responsible for synthesis of pseudouridine from uracil.</text>
</comment>
<dbReference type="InterPro" id="IPR020103">
    <property type="entry name" value="PsdUridine_synth_cat_dom_sf"/>
</dbReference>
<comment type="catalytic activity">
    <reaction evidence="1 4">
        <text>a uridine in RNA = a pseudouridine in RNA</text>
        <dbReference type="Rhea" id="RHEA:48348"/>
        <dbReference type="Rhea" id="RHEA-COMP:12068"/>
        <dbReference type="Rhea" id="RHEA-COMP:12069"/>
        <dbReference type="ChEBI" id="CHEBI:65314"/>
        <dbReference type="ChEBI" id="CHEBI:65315"/>
    </reaction>
</comment>
<dbReference type="InterPro" id="IPR050188">
    <property type="entry name" value="RluA_PseudoU_synthase"/>
</dbReference>
<dbReference type="GeneID" id="93640882"/>
<organism evidence="6 7">
    <name type="scientific">Priestia megaterium (strain ATCC 14581 / DSM 32 / CCUG 1817 / JCM 2506 / NBRC 15308 / NCIMB 9376 / NCTC 10342 / NRRL B-14308 / VKM B-512 / Ford 19)</name>
    <name type="common">Bacillus megaterium</name>
    <dbReference type="NCBI Taxonomy" id="1348623"/>
    <lineage>
        <taxon>Bacteria</taxon>
        <taxon>Bacillati</taxon>
        <taxon>Bacillota</taxon>
        <taxon>Bacilli</taxon>
        <taxon>Bacillales</taxon>
        <taxon>Bacillaceae</taxon>
        <taxon>Priestia</taxon>
    </lineage>
</organism>
<evidence type="ECO:0000256" key="2">
    <source>
        <dbReference type="ARBA" id="ARBA00010876"/>
    </source>
</evidence>
<proteinExistence type="inferred from homology"/>
<dbReference type="SUPFAM" id="SSF55120">
    <property type="entry name" value="Pseudouridine synthase"/>
    <property type="match status" value="1"/>
</dbReference>
<reference evidence="6 7" key="1">
    <citation type="journal article" date="2015" name="Genome Announc.">
        <title>Complete genome sequences for 35 biothreat assay-relevant bacillus species.</title>
        <authorList>
            <person name="Johnson S.L."/>
            <person name="Daligault H.E."/>
            <person name="Davenport K.W."/>
            <person name="Jaissle J."/>
            <person name="Frey K.G."/>
            <person name="Ladner J.T."/>
            <person name="Broomall S.M."/>
            <person name="Bishop-Lilly K.A."/>
            <person name="Bruce D.C."/>
            <person name="Gibbons H.S."/>
            <person name="Coyne S.R."/>
            <person name="Lo C.C."/>
            <person name="Meincke L."/>
            <person name="Munk A.C."/>
            <person name="Koroleva G.I."/>
            <person name="Rosenzweig C.N."/>
            <person name="Palacios G.F."/>
            <person name="Redden C.L."/>
            <person name="Minogue T.D."/>
            <person name="Chain P.S."/>
        </authorList>
    </citation>
    <scope>NUCLEOTIDE SEQUENCE [LARGE SCALE GENOMIC DNA]</scope>
    <source>
        <strain evidence="7">ATCC 14581 / DSM 32 / JCM 2506 / NBRC 15308 / NCIMB 9376 / NCTC 10342 / NRRL B-14308 / VKM B-512</strain>
    </source>
</reference>
<evidence type="ECO:0000256" key="1">
    <source>
        <dbReference type="ARBA" id="ARBA00000073"/>
    </source>
</evidence>
<dbReference type="GO" id="GO:0000455">
    <property type="term" value="P:enzyme-directed rRNA pseudouridine synthesis"/>
    <property type="evidence" value="ECO:0007669"/>
    <property type="project" value="TreeGrafter"/>
</dbReference>
<dbReference type="InterPro" id="IPR006225">
    <property type="entry name" value="PsdUridine_synth_RluC/D"/>
</dbReference>
<dbReference type="EMBL" id="CP009920">
    <property type="protein sequence ID" value="AJI21158.1"/>
    <property type="molecule type" value="Genomic_DNA"/>
</dbReference>
<dbReference type="PANTHER" id="PTHR21600">
    <property type="entry name" value="MITOCHONDRIAL RNA PSEUDOURIDINE SYNTHASE"/>
    <property type="match status" value="1"/>
</dbReference>
<accession>A0A0B6AKN0</accession>
<evidence type="ECO:0000256" key="3">
    <source>
        <dbReference type="ARBA" id="ARBA00023235"/>
    </source>
</evidence>
<dbReference type="Proteomes" id="UP000031829">
    <property type="component" value="Chromosome"/>
</dbReference>
<dbReference type="GO" id="GO:0003723">
    <property type="term" value="F:RNA binding"/>
    <property type="evidence" value="ECO:0007669"/>
    <property type="project" value="InterPro"/>
</dbReference>
<evidence type="ECO:0000313" key="7">
    <source>
        <dbReference type="Proteomes" id="UP000031829"/>
    </source>
</evidence>
<dbReference type="GO" id="GO:0140098">
    <property type="term" value="F:catalytic activity, acting on RNA"/>
    <property type="evidence" value="ECO:0007669"/>
    <property type="project" value="UniProtKB-ARBA"/>
</dbReference>
<dbReference type="CDD" id="cd02869">
    <property type="entry name" value="PseudoU_synth_RluA_like"/>
    <property type="match status" value="1"/>
</dbReference>
<dbReference type="RefSeq" id="WP_034654563.1">
    <property type="nucleotide sequence ID" value="NZ_BCVB01000014.1"/>
</dbReference>
<dbReference type="HOGENOM" id="CLU_016902_8_0_9"/>